<organism evidence="10 11">
    <name type="scientific">Streptomyces populi</name>
    <dbReference type="NCBI Taxonomy" id="2058924"/>
    <lineage>
        <taxon>Bacteria</taxon>
        <taxon>Bacillati</taxon>
        <taxon>Actinomycetota</taxon>
        <taxon>Actinomycetes</taxon>
        <taxon>Kitasatosporales</taxon>
        <taxon>Streptomycetaceae</taxon>
        <taxon>Streptomyces</taxon>
    </lineage>
</organism>
<evidence type="ECO:0000256" key="8">
    <source>
        <dbReference type="SAM" id="SignalP"/>
    </source>
</evidence>
<comment type="caution">
    <text evidence="10">The sequence shown here is derived from an EMBL/GenBank/DDBJ whole genome shotgun (WGS) entry which is preliminary data.</text>
</comment>
<feature type="signal peptide" evidence="8">
    <location>
        <begin position="1"/>
        <end position="25"/>
    </location>
</feature>
<evidence type="ECO:0000256" key="3">
    <source>
        <dbReference type="ARBA" id="ARBA00022525"/>
    </source>
</evidence>
<name>A0A2I0SCI4_9ACTN</name>
<evidence type="ECO:0000259" key="9">
    <source>
        <dbReference type="Pfam" id="PF00720"/>
    </source>
</evidence>
<evidence type="ECO:0000256" key="4">
    <source>
        <dbReference type="ARBA" id="ARBA00022690"/>
    </source>
</evidence>
<keyword evidence="8" id="KW-0732">Signal</keyword>
<dbReference type="Pfam" id="PF00720">
    <property type="entry name" value="SSI"/>
    <property type="match status" value="1"/>
</dbReference>
<dbReference type="InterPro" id="IPR036819">
    <property type="entry name" value="Subtilisin_inhibitor-like_sf"/>
</dbReference>
<evidence type="ECO:0000256" key="2">
    <source>
        <dbReference type="ARBA" id="ARBA00010472"/>
    </source>
</evidence>
<dbReference type="InterPro" id="IPR023549">
    <property type="entry name" value="Subtilisin_inhibitor"/>
</dbReference>
<protein>
    <recommendedName>
        <fullName evidence="9">Subtilisin inhibitor domain-containing protein</fullName>
    </recommendedName>
</protein>
<evidence type="ECO:0000256" key="7">
    <source>
        <dbReference type="SAM" id="MobiDB-lite"/>
    </source>
</evidence>
<dbReference type="Gene3D" id="3.30.350.10">
    <property type="entry name" value="Subtilisin inhibitor-like"/>
    <property type="match status" value="1"/>
</dbReference>
<dbReference type="GO" id="GO:0004867">
    <property type="term" value="F:serine-type endopeptidase inhibitor activity"/>
    <property type="evidence" value="ECO:0007669"/>
    <property type="project" value="UniProtKB-KW"/>
</dbReference>
<sequence>MLRRLLLTAAVSATAALSSVPAATAAGTPSDAPGIPLVPVVSPSGASTAFTGGPLSPSASAAHRAVPPALMPPPARPDDSADRLTVTVHDAGGGADGTFELECHPAGGTHPHAAEACDRLDRMTTWGKDTFAPVPPDSLCTMVYGGPATAHVTGTWAGRPVDARYDRSNGCEISRWNALEPVLPGTRP</sequence>
<dbReference type="PROSITE" id="PS00999">
    <property type="entry name" value="SSI"/>
    <property type="match status" value="1"/>
</dbReference>
<keyword evidence="5" id="KW-0722">Serine protease inhibitor</keyword>
<reference evidence="10 11" key="1">
    <citation type="submission" date="2017-12" db="EMBL/GenBank/DDBJ databases">
        <title>Streptomyces populusis sp. nov., a novel endophytic actinobacterium isolated from stems of Populus adenopoda Maxim.</title>
        <authorList>
            <person name="Wang Z."/>
        </authorList>
    </citation>
    <scope>NUCLEOTIDE SEQUENCE [LARGE SCALE GENOMIC DNA]</scope>
    <source>
        <strain evidence="10 11">A249</strain>
    </source>
</reference>
<accession>A0A2I0SCI4</accession>
<evidence type="ECO:0000256" key="1">
    <source>
        <dbReference type="ARBA" id="ARBA00004613"/>
    </source>
</evidence>
<evidence type="ECO:0000256" key="5">
    <source>
        <dbReference type="ARBA" id="ARBA00022900"/>
    </source>
</evidence>
<comment type="subcellular location">
    <subcellularLocation>
        <location evidence="1">Secreted</location>
    </subcellularLocation>
</comment>
<comment type="similarity">
    <text evidence="2">Belongs to the protease inhibitor I16 (SSI) family.</text>
</comment>
<dbReference type="InterPro" id="IPR020054">
    <property type="entry name" value="Prot_inh_SSI_I16_CS"/>
</dbReference>
<feature type="chain" id="PRO_5014177892" description="Subtilisin inhibitor domain-containing protein" evidence="8">
    <location>
        <begin position="26"/>
        <end position="188"/>
    </location>
</feature>
<feature type="domain" description="Subtilisin inhibitor" evidence="9">
    <location>
        <begin position="84"/>
        <end position="165"/>
    </location>
</feature>
<dbReference type="EMBL" id="PJOS01000158">
    <property type="protein sequence ID" value="PKT67624.1"/>
    <property type="molecule type" value="Genomic_DNA"/>
</dbReference>
<dbReference type="RefSeq" id="WP_103554407.1">
    <property type="nucleotide sequence ID" value="NZ_JBHJSK010000028.1"/>
</dbReference>
<keyword evidence="11" id="KW-1185">Reference proteome</keyword>
<dbReference type="Proteomes" id="UP000236178">
    <property type="component" value="Unassembled WGS sequence"/>
</dbReference>
<evidence type="ECO:0000313" key="10">
    <source>
        <dbReference type="EMBL" id="PKT67624.1"/>
    </source>
</evidence>
<keyword evidence="6" id="KW-1015">Disulfide bond</keyword>
<dbReference type="AlphaFoldDB" id="A0A2I0SCI4"/>
<gene>
    <name evidence="10" type="ORF">CW362_39415</name>
</gene>
<evidence type="ECO:0000313" key="11">
    <source>
        <dbReference type="Proteomes" id="UP000236178"/>
    </source>
</evidence>
<feature type="region of interest" description="Disordered" evidence="7">
    <location>
        <begin position="49"/>
        <end position="81"/>
    </location>
</feature>
<keyword evidence="3" id="KW-0964">Secreted</keyword>
<dbReference type="SUPFAM" id="SSF55399">
    <property type="entry name" value="Subtilisin inhibitor"/>
    <property type="match status" value="1"/>
</dbReference>
<keyword evidence="4" id="KW-0646">Protease inhibitor</keyword>
<proteinExistence type="inferred from homology"/>
<dbReference type="OrthoDB" id="3427327at2"/>
<evidence type="ECO:0000256" key="6">
    <source>
        <dbReference type="ARBA" id="ARBA00023157"/>
    </source>
</evidence>
<dbReference type="GO" id="GO:0005576">
    <property type="term" value="C:extracellular region"/>
    <property type="evidence" value="ECO:0007669"/>
    <property type="project" value="UniProtKB-SubCell"/>
</dbReference>